<dbReference type="Gene3D" id="2.70.98.10">
    <property type="match status" value="1"/>
</dbReference>
<dbReference type="PROSITE" id="PS00531">
    <property type="entry name" value="RNASE_T2_2"/>
    <property type="match status" value="1"/>
</dbReference>
<dbReference type="Pfam" id="PF01263">
    <property type="entry name" value="Aldose_epim"/>
    <property type="match status" value="1"/>
</dbReference>
<dbReference type="EMBL" id="JACGWM010000013">
    <property type="protein sequence ID" value="KAL0332053.1"/>
    <property type="molecule type" value="Genomic_DNA"/>
</dbReference>
<evidence type="ECO:0000313" key="6">
    <source>
        <dbReference type="EMBL" id="KAL0332053.1"/>
    </source>
</evidence>
<dbReference type="SUPFAM" id="SSF55895">
    <property type="entry name" value="Ribonuclease Rh-like"/>
    <property type="match status" value="1"/>
</dbReference>
<comment type="similarity">
    <text evidence="2">Belongs to the RNase T2 family.</text>
</comment>
<proteinExistence type="inferred from homology"/>
<evidence type="ECO:0000256" key="3">
    <source>
        <dbReference type="ARBA" id="ARBA00022759"/>
    </source>
</evidence>
<dbReference type="FunFam" id="2.70.98.10:FF:000008">
    <property type="entry name" value="Aldose 1-epimerase"/>
    <property type="match status" value="1"/>
</dbReference>
<dbReference type="GO" id="GO:0003723">
    <property type="term" value="F:RNA binding"/>
    <property type="evidence" value="ECO:0007669"/>
    <property type="project" value="InterPro"/>
</dbReference>
<evidence type="ECO:0000256" key="2">
    <source>
        <dbReference type="ARBA" id="ARBA00007469"/>
    </source>
</evidence>
<dbReference type="InterPro" id="IPR036430">
    <property type="entry name" value="RNase_T2-like_sf"/>
</dbReference>
<dbReference type="InterPro" id="IPR033130">
    <property type="entry name" value="RNase_T2_His_AS_2"/>
</dbReference>
<sequence length="523" mass="57903">MLKAYITQEFHETLKAAFFKPPAMSKISILFCFIVLAFGISANGSENGLGIYEIKKGDFSVKVTNYGARILSVVLPDKNGKLADVVLGYDTIKEYMNDTGHFGAIVGRVANRIGGAKFTLNGTLYKLDANEGNNTLHGGKKGFSEVAWKVTKHVKYGRSPYITLSYHSVDGEEGFPGDVLASVTYALIEPYKLSVTMKAKALNKATPVSLAQHSYWNLGGHNSGNILSDELQLFASHITLVDDKLIPTGKIVPVKSTPYDFLEPHVIKGPISQLPKGSKGYDINYVVDGPKGQKMKPVAVVYNKKSGRIMKLSANAPGVQLYTGNYISDWKGKGGYVYQSHAALCLETQGFPDSVNHPNFPSQIVNPGKTYEHSNKSGKSLVYVQRLEAYLRLRDFTNREFWQYQWNKHGTCMLPSMNVLHYLQVIIAQGRRFNLLRALLSQNIMPNGSSYRRSSIEAAIGLETRGKKFYISCQNFRNGALIKEIYICLDANGHNIIHCPYSNNPRGCGRSMKLVFSGPASRL</sequence>
<dbReference type="InterPro" id="IPR001568">
    <property type="entry name" value="RNase_T2-like"/>
</dbReference>
<dbReference type="PANTHER" id="PTHR10091:SF0">
    <property type="entry name" value="GALACTOSE MUTAROTASE"/>
    <property type="match status" value="1"/>
</dbReference>
<dbReference type="GO" id="GO:0033499">
    <property type="term" value="P:galactose catabolic process via UDP-galactose, Leloir pathway"/>
    <property type="evidence" value="ECO:0007669"/>
    <property type="project" value="TreeGrafter"/>
</dbReference>
<reference evidence="6" key="2">
    <citation type="journal article" date="2024" name="Plant">
        <title>Genomic evolution and insights into agronomic trait innovations of Sesamum species.</title>
        <authorList>
            <person name="Miao H."/>
            <person name="Wang L."/>
            <person name="Qu L."/>
            <person name="Liu H."/>
            <person name="Sun Y."/>
            <person name="Le M."/>
            <person name="Wang Q."/>
            <person name="Wei S."/>
            <person name="Zheng Y."/>
            <person name="Lin W."/>
            <person name="Duan Y."/>
            <person name="Cao H."/>
            <person name="Xiong S."/>
            <person name="Wang X."/>
            <person name="Wei L."/>
            <person name="Li C."/>
            <person name="Ma Q."/>
            <person name="Ju M."/>
            <person name="Zhao R."/>
            <person name="Li G."/>
            <person name="Mu C."/>
            <person name="Tian Q."/>
            <person name="Mei H."/>
            <person name="Zhang T."/>
            <person name="Gao T."/>
            <person name="Zhang H."/>
        </authorList>
    </citation>
    <scope>NUCLEOTIDE SEQUENCE</scope>
    <source>
        <strain evidence="6">KEN8</strain>
    </source>
</reference>
<comment type="similarity">
    <text evidence="1">Belongs to the aldose epimerase family.</text>
</comment>
<evidence type="ECO:0000256" key="5">
    <source>
        <dbReference type="ARBA" id="ARBA00023277"/>
    </source>
</evidence>
<keyword evidence="5" id="KW-0119">Carbohydrate metabolism</keyword>
<dbReference type="InterPro" id="IPR014718">
    <property type="entry name" value="GH-type_carb-bd"/>
</dbReference>
<keyword evidence="4" id="KW-0413">Isomerase</keyword>
<dbReference type="GO" id="GO:0006006">
    <property type="term" value="P:glucose metabolic process"/>
    <property type="evidence" value="ECO:0007669"/>
    <property type="project" value="TreeGrafter"/>
</dbReference>
<dbReference type="InterPro" id="IPR047215">
    <property type="entry name" value="Galactose_mutarotase-like"/>
</dbReference>
<keyword evidence="3" id="KW-0255">Endonuclease</keyword>
<accession>A0AAW2MMN9</accession>
<dbReference type="NCBIfam" id="NF008277">
    <property type="entry name" value="PRK11055.1"/>
    <property type="match status" value="1"/>
</dbReference>
<gene>
    <name evidence="6" type="ORF">Scaly_2106800</name>
</gene>
<dbReference type="CDD" id="cd09019">
    <property type="entry name" value="galactose_mutarotase_like"/>
    <property type="match status" value="1"/>
</dbReference>
<dbReference type="PANTHER" id="PTHR10091">
    <property type="entry name" value="ALDOSE-1-EPIMERASE"/>
    <property type="match status" value="1"/>
</dbReference>
<dbReference type="AlphaFoldDB" id="A0AAW2MMN9"/>
<organism evidence="6">
    <name type="scientific">Sesamum calycinum</name>
    <dbReference type="NCBI Taxonomy" id="2727403"/>
    <lineage>
        <taxon>Eukaryota</taxon>
        <taxon>Viridiplantae</taxon>
        <taxon>Streptophyta</taxon>
        <taxon>Embryophyta</taxon>
        <taxon>Tracheophyta</taxon>
        <taxon>Spermatophyta</taxon>
        <taxon>Magnoliopsida</taxon>
        <taxon>eudicotyledons</taxon>
        <taxon>Gunneridae</taxon>
        <taxon>Pentapetalae</taxon>
        <taxon>asterids</taxon>
        <taxon>lamiids</taxon>
        <taxon>Lamiales</taxon>
        <taxon>Pedaliaceae</taxon>
        <taxon>Sesamum</taxon>
    </lineage>
</organism>
<keyword evidence="3" id="KW-0540">Nuclease</keyword>
<dbReference type="InterPro" id="IPR011013">
    <property type="entry name" value="Gal_mutarotase_sf_dom"/>
</dbReference>
<name>A0AAW2MMN9_9LAMI</name>
<dbReference type="GO" id="GO:0030246">
    <property type="term" value="F:carbohydrate binding"/>
    <property type="evidence" value="ECO:0007669"/>
    <property type="project" value="InterPro"/>
</dbReference>
<protein>
    <submittedName>
        <fullName evidence="6">Aldose 1-epimerase</fullName>
    </submittedName>
</protein>
<dbReference type="Pfam" id="PF00445">
    <property type="entry name" value="Ribonuclease_T2"/>
    <property type="match status" value="1"/>
</dbReference>
<reference evidence="6" key="1">
    <citation type="submission" date="2020-06" db="EMBL/GenBank/DDBJ databases">
        <authorList>
            <person name="Li T."/>
            <person name="Hu X."/>
            <person name="Zhang T."/>
            <person name="Song X."/>
            <person name="Zhang H."/>
            <person name="Dai N."/>
            <person name="Sheng W."/>
            <person name="Hou X."/>
            <person name="Wei L."/>
        </authorList>
    </citation>
    <scope>NUCLEOTIDE SEQUENCE</scope>
    <source>
        <strain evidence="6">KEN8</strain>
        <tissue evidence="6">Leaf</tissue>
    </source>
</reference>
<comment type="caution">
    <text evidence="6">The sequence shown here is derived from an EMBL/GenBank/DDBJ whole genome shotgun (WGS) entry which is preliminary data.</text>
</comment>
<evidence type="ECO:0000256" key="4">
    <source>
        <dbReference type="ARBA" id="ARBA00023235"/>
    </source>
</evidence>
<dbReference type="CDD" id="cd00374">
    <property type="entry name" value="RNase_T2"/>
    <property type="match status" value="1"/>
</dbReference>
<keyword evidence="3" id="KW-0378">Hydrolase</keyword>
<evidence type="ECO:0000256" key="1">
    <source>
        <dbReference type="ARBA" id="ARBA00006206"/>
    </source>
</evidence>
<dbReference type="SUPFAM" id="SSF74650">
    <property type="entry name" value="Galactose mutarotase-like"/>
    <property type="match status" value="1"/>
</dbReference>
<dbReference type="GO" id="GO:0033897">
    <property type="term" value="F:ribonuclease T2 activity"/>
    <property type="evidence" value="ECO:0007669"/>
    <property type="project" value="InterPro"/>
</dbReference>
<dbReference type="GO" id="GO:0004034">
    <property type="term" value="F:aldose 1-epimerase activity"/>
    <property type="evidence" value="ECO:0007669"/>
    <property type="project" value="TreeGrafter"/>
</dbReference>
<dbReference type="InterPro" id="IPR008183">
    <property type="entry name" value="Aldose_1/G6P_1-epimerase"/>
</dbReference>